<dbReference type="SUPFAM" id="SSF56672">
    <property type="entry name" value="DNA/RNA polymerases"/>
    <property type="match status" value="1"/>
</dbReference>
<dbReference type="Proteomes" id="UP000479190">
    <property type="component" value="Unassembled WGS sequence"/>
</dbReference>
<evidence type="ECO:0000313" key="4">
    <source>
        <dbReference type="Proteomes" id="UP000479190"/>
    </source>
</evidence>
<proteinExistence type="predicted"/>
<dbReference type="InterPro" id="IPR043502">
    <property type="entry name" value="DNA/RNA_pol_sf"/>
</dbReference>
<evidence type="ECO:0000259" key="2">
    <source>
        <dbReference type="PROSITE" id="PS50994"/>
    </source>
</evidence>
<dbReference type="InterPro" id="IPR001584">
    <property type="entry name" value="Integrase_cat-core"/>
</dbReference>
<reference evidence="3 4" key="1">
    <citation type="submission" date="2020-02" db="EMBL/GenBank/DDBJ databases">
        <authorList>
            <person name="Ferguson B K."/>
        </authorList>
    </citation>
    <scope>NUCLEOTIDE SEQUENCE [LARGE SCALE GENOMIC DNA]</scope>
</reference>
<dbReference type="Pfam" id="PF18701">
    <property type="entry name" value="DUF5641"/>
    <property type="match status" value="1"/>
</dbReference>
<evidence type="ECO:0000313" key="3">
    <source>
        <dbReference type="EMBL" id="CAB0040098.1"/>
    </source>
</evidence>
<feature type="compositionally biased region" description="Basic residues" evidence="1">
    <location>
        <begin position="420"/>
        <end position="430"/>
    </location>
</feature>
<dbReference type="InterPro" id="IPR008042">
    <property type="entry name" value="Retrotrans_Pao"/>
</dbReference>
<dbReference type="GO" id="GO:0015074">
    <property type="term" value="P:DNA integration"/>
    <property type="evidence" value="ECO:0007669"/>
    <property type="project" value="InterPro"/>
</dbReference>
<dbReference type="GO" id="GO:0042575">
    <property type="term" value="C:DNA polymerase complex"/>
    <property type="evidence" value="ECO:0007669"/>
    <property type="project" value="UniProtKB-ARBA"/>
</dbReference>
<dbReference type="SUPFAM" id="SSF53098">
    <property type="entry name" value="Ribonuclease H-like"/>
    <property type="match status" value="1"/>
</dbReference>
<dbReference type="Pfam" id="PF05380">
    <property type="entry name" value="Peptidase_A17"/>
    <property type="match status" value="1"/>
</dbReference>
<feature type="domain" description="Integrase catalytic" evidence="2">
    <location>
        <begin position="1356"/>
        <end position="1548"/>
    </location>
</feature>
<keyword evidence="4" id="KW-1185">Reference proteome</keyword>
<name>A0A6H5ITA6_9HYME</name>
<dbReference type="Gene3D" id="3.30.420.10">
    <property type="entry name" value="Ribonuclease H-like superfamily/Ribonuclease H"/>
    <property type="match status" value="1"/>
</dbReference>
<sequence length="1676" mass="190011">MRQNPEYRENENKNNMERNRQMRLDNNYKQNENELNIGKYTFKSGIFHHGSTIETGHYTNIVYDNKRLTKLDDKEIILNLIMCKPVLNTTTSLSPYMKGLVFKTWSYRKSKNCSKHPKTIHTFHDLMYTHNINDLKSASRISRWSILRPACSCSKAFGRRPCKSTRRYCLTKTYQRPRAILKTITTWPLRPDTLKTKPFCKEELRRGQGAVGSAPALQVDSRRYDYGAPLPSLSLPTFTGKQDEWESFKQRFCSLVRDKESIPRVAKLQHLLNAVQGPAALRLRGLEIVESNFDVAWDMLLRRYDNRNIRLFNALEHLIELPRVKVRCAEDLTDLIDRSEEAVRSLTELQCPVKFYDNWIIHCVVRKLDANSRKSWEISREETPEFPKYQDLVRFLERRIQTLEQSRNTAEPLESASQHQRNRGNNHRRILANNTQVEDARDNRARPRCDLCQGSHWLHRCFKFIAMSPQQRGEVCRSKRLCMNCLHKSHSIDRCPSASRCLICQGKHHTKLHIENNKVNCSRNNAEETSSSEGAASANGGDEVGINAFATLTRAGALLATAMVLVVDASGRPMPIRALIDPCLERSFLSQRAAGQLHLPIGRVLLDVVGMGATVSSRARSELDLSNSRYAAQSCLVRSEARFRRDPKLYEAYSKFMKEYIQLDHMELIPTGQIGRPGAYLPHHGVFRPHNPNKIRVVFNASHKSSGGLSLNDLLLPRPKLQADITIVLSNWRCFGFAGTTDVEKMFRQIRVHQDDVDWQRVLWRRDSASPVEDYRCTTVTYGTAAAPFLALRVMKQLAEDGSDRYPEASLALRHQLYVDDIFFGADTIGETVCRRNQLIELLATAGMKLAKWSANHRSLVEALVSSSQESVELKMDEAVSTLGLRWLPGTDTFTFQFRPQPGSGIVTRRSILSDISQTFDPMGWLAPTLVLAKILLQDVCLDGSNWDSPVSAMLGQRWSEFCLTLPDVSRVRVSRWLGTSESRPWHLHAFADASKRAYAATLYAVTPCGSSSLLVAKTKLAPTKVQTIPRLELCAATLLARLVRNMLDNLRVPPAQVHCWTDSSAVLKWICGHSSKWPTFVANRVSKIQTSLPDVCWHHVRTADNPADCATRGLAPKDLAAFSLWWTGPAWLVKEESQWPKMDVAEPIVQAMVATEAKPDSRSAVEGECMSEFDICPNFRMVLKVLALIYRWHSRASHRVRGTPVISEADALRKARIGCFRSIHLFHFADEIKALREKRNLSKRSHLGRLCPFYDQDGLLRVGGRLQNAHVPFDEKHPVILPGGCAMVKRLVQQAHLETLHGGAQLMSSHLARQFRITRGARVIQSVCHGCVKCTRFRATNLDQQMAPLPSARVTPGRPFATTGLDYAGPMSILFSRGRGAKTKKGYVAIFVCLVTPAVHIEVVSDLTTRAFLAAYSRFCARRGRPSIVYSDNATTFKGAAVELKKLFEKSSSFSRRIQDQLNEQGTKWSFIPPRAPHFGGLWEAAVRSFKPHFCRVVGETKLTFEELATLAARIEACLNSRPLQPLSSQPEDYAALTPGHFLVGSALLDYPEPFDEGEILSLTDRWRLLRGLRDSFWRRWSKEVLSQMQQRNKWTDIRTSLKPGDMVIMRDELCPPSTWPLARVEEVHLGDDGLVRVATIRTSDSRFTRPLVKLIKLTTDLDLKLNSQPEVEKN</sequence>
<gene>
    <name evidence="3" type="ORF">TBRA_LOCUS11830</name>
</gene>
<dbReference type="Pfam" id="PF03564">
    <property type="entry name" value="DUF1759"/>
    <property type="match status" value="1"/>
</dbReference>
<dbReference type="InterPro" id="IPR012337">
    <property type="entry name" value="RNaseH-like_sf"/>
</dbReference>
<dbReference type="InterPro" id="IPR036397">
    <property type="entry name" value="RNaseH_sf"/>
</dbReference>
<feature type="region of interest" description="Disordered" evidence="1">
    <location>
        <begin position="407"/>
        <end position="435"/>
    </location>
</feature>
<dbReference type="PANTHER" id="PTHR47331">
    <property type="entry name" value="PHD-TYPE DOMAIN-CONTAINING PROTEIN"/>
    <property type="match status" value="1"/>
</dbReference>
<dbReference type="GO" id="GO:0003676">
    <property type="term" value="F:nucleic acid binding"/>
    <property type="evidence" value="ECO:0007669"/>
    <property type="project" value="InterPro"/>
</dbReference>
<dbReference type="PANTHER" id="PTHR47331:SF4">
    <property type="entry name" value="PEPTIDASE S1 DOMAIN-CONTAINING PROTEIN"/>
    <property type="match status" value="1"/>
</dbReference>
<evidence type="ECO:0000256" key="1">
    <source>
        <dbReference type="SAM" id="MobiDB-lite"/>
    </source>
</evidence>
<dbReference type="EMBL" id="CADCXV010001001">
    <property type="protein sequence ID" value="CAB0040098.1"/>
    <property type="molecule type" value="Genomic_DNA"/>
</dbReference>
<dbReference type="InterPro" id="IPR005312">
    <property type="entry name" value="DUF1759"/>
</dbReference>
<protein>
    <recommendedName>
        <fullName evidence="2">Integrase catalytic domain-containing protein</fullName>
    </recommendedName>
</protein>
<dbReference type="InterPro" id="IPR040676">
    <property type="entry name" value="DUF5641"/>
</dbReference>
<organism evidence="3 4">
    <name type="scientific">Trichogramma brassicae</name>
    <dbReference type="NCBI Taxonomy" id="86971"/>
    <lineage>
        <taxon>Eukaryota</taxon>
        <taxon>Metazoa</taxon>
        <taxon>Ecdysozoa</taxon>
        <taxon>Arthropoda</taxon>
        <taxon>Hexapoda</taxon>
        <taxon>Insecta</taxon>
        <taxon>Pterygota</taxon>
        <taxon>Neoptera</taxon>
        <taxon>Endopterygota</taxon>
        <taxon>Hymenoptera</taxon>
        <taxon>Apocrita</taxon>
        <taxon>Proctotrupomorpha</taxon>
        <taxon>Chalcidoidea</taxon>
        <taxon>Trichogrammatidae</taxon>
        <taxon>Trichogramma</taxon>
    </lineage>
</organism>
<dbReference type="PROSITE" id="PS50994">
    <property type="entry name" value="INTEGRASE"/>
    <property type="match status" value="1"/>
</dbReference>
<accession>A0A6H5ITA6</accession>
<dbReference type="OrthoDB" id="7676225at2759"/>
<dbReference type="GO" id="GO:0071897">
    <property type="term" value="P:DNA biosynthetic process"/>
    <property type="evidence" value="ECO:0007669"/>
    <property type="project" value="UniProtKB-ARBA"/>
</dbReference>